<reference evidence="2" key="1">
    <citation type="submission" date="2020-02" db="EMBL/GenBank/DDBJ databases">
        <authorList>
            <person name="Scholz U."/>
            <person name="Mascher M."/>
            <person name="Fiebig A."/>
        </authorList>
    </citation>
    <scope>NUCLEOTIDE SEQUENCE</scope>
</reference>
<protein>
    <submittedName>
        <fullName evidence="2">Uncharacterized protein</fullName>
    </submittedName>
</protein>
<dbReference type="PANTHER" id="PTHR48190:SF2">
    <property type="entry name" value="PROGRAMMED CELL DEATH PROTEIN 7"/>
    <property type="match status" value="1"/>
</dbReference>
<evidence type="ECO:0000256" key="1">
    <source>
        <dbReference type="SAM" id="MobiDB-lite"/>
    </source>
</evidence>
<gene>
    <name evidence="2" type="ORF">SI8410_09013373</name>
</gene>
<sequence length="420" mass="48340">MFPVPSSSGHPHPWLQVSRPVQPELISFWDSADLHNNLRSLKETLSLLKAVKKELDTLLLVRTSGGLDDLSGSLSNQTDAVAYSGNAEIVQEFIESIKEKRTDLNLQESLSQEAANSLIRILRVQLEHLRIISSEKSSWEERSVASRLAQRLQKYQRNKRWRKKRRKLVAEKISKESEMFDKADKEVDEWRAREIAKDIAKRKVEKMKVIAKLKDKAERKKLESELELILVVEKLQELRSIRIQKLKKQGHFFPDEDDKFLERVRVAVEEEERQAVVAAETRAAKDAIATAEETRKATDSRDSHVAVHDDHRINSPSTSEDQKPVMKDDGNLARTTLNSERQDSYKPGHEYSYDSVASLPFEFYHYYHGSNNDLGTLIEVRRNWDAYIKPGGSRIPGHWVQPPPPSDEVWASYLVNRGTR</sequence>
<keyword evidence="3" id="KW-1185">Reference proteome</keyword>
<dbReference type="GO" id="GO:0005689">
    <property type="term" value="C:U12-type spliceosomal complex"/>
    <property type="evidence" value="ECO:0007669"/>
    <property type="project" value="TreeGrafter"/>
</dbReference>
<dbReference type="InterPro" id="IPR031974">
    <property type="entry name" value="PDCD7"/>
</dbReference>
<dbReference type="PANTHER" id="PTHR48190">
    <property type="entry name" value="PROGRAMMED CELL DEATH PROTEIN 7"/>
    <property type="match status" value="1"/>
</dbReference>
<organism evidence="2 3">
    <name type="scientific">Spirodela intermedia</name>
    <name type="common">Intermediate duckweed</name>
    <dbReference type="NCBI Taxonomy" id="51605"/>
    <lineage>
        <taxon>Eukaryota</taxon>
        <taxon>Viridiplantae</taxon>
        <taxon>Streptophyta</taxon>
        <taxon>Embryophyta</taxon>
        <taxon>Tracheophyta</taxon>
        <taxon>Spermatophyta</taxon>
        <taxon>Magnoliopsida</taxon>
        <taxon>Liliopsida</taxon>
        <taxon>Araceae</taxon>
        <taxon>Lemnoideae</taxon>
        <taxon>Spirodela</taxon>
    </lineage>
</organism>
<dbReference type="InterPro" id="IPR052831">
    <property type="entry name" value="Apoptosis_promoter"/>
</dbReference>
<evidence type="ECO:0000313" key="2">
    <source>
        <dbReference type="EMBL" id="CAA7402695.1"/>
    </source>
</evidence>
<dbReference type="AlphaFoldDB" id="A0A7I8L0B1"/>
<dbReference type="OrthoDB" id="2289628at2759"/>
<evidence type="ECO:0000313" key="3">
    <source>
        <dbReference type="Proteomes" id="UP000663760"/>
    </source>
</evidence>
<dbReference type="Proteomes" id="UP000663760">
    <property type="component" value="Chromosome 9"/>
</dbReference>
<feature type="compositionally biased region" description="Basic and acidic residues" evidence="1">
    <location>
        <begin position="320"/>
        <end position="330"/>
    </location>
</feature>
<dbReference type="Pfam" id="PF16021">
    <property type="entry name" value="PDCD7"/>
    <property type="match status" value="1"/>
</dbReference>
<dbReference type="EMBL" id="LR746272">
    <property type="protein sequence ID" value="CAA7402695.1"/>
    <property type="molecule type" value="Genomic_DNA"/>
</dbReference>
<name>A0A7I8L0B1_SPIIN</name>
<feature type="region of interest" description="Disordered" evidence="1">
    <location>
        <begin position="291"/>
        <end position="330"/>
    </location>
</feature>
<accession>A0A7I8L0B1</accession>
<proteinExistence type="predicted"/>
<feature type="compositionally biased region" description="Basic and acidic residues" evidence="1">
    <location>
        <begin position="292"/>
        <end position="313"/>
    </location>
</feature>